<comment type="caution">
    <text evidence="2">The sequence shown here is derived from an EMBL/GenBank/DDBJ whole genome shotgun (WGS) entry which is preliminary data.</text>
</comment>
<evidence type="ECO:0008006" key="4">
    <source>
        <dbReference type="Google" id="ProtNLM"/>
    </source>
</evidence>
<dbReference type="AlphaFoldDB" id="A0A9P6VEN1"/>
<accession>A0A9P6VEN1</accession>
<reference evidence="2" key="1">
    <citation type="submission" date="2019-07" db="EMBL/GenBank/DDBJ databases">
        <title>Hyphodiscus hymeniophilus genome sequencing and assembly.</title>
        <authorList>
            <person name="Kramer G."/>
            <person name="Nodwell J."/>
        </authorList>
    </citation>
    <scope>NUCLEOTIDE SEQUENCE</scope>
    <source>
        <strain evidence="2">ATCC 34498</strain>
    </source>
</reference>
<feature type="region of interest" description="Disordered" evidence="1">
    <location>
        <begin position="237"/>
        <end position="260"/>
    </location>
</feature>
<dbReference type="EMBL" id="VNKQ01000015">
    <property type="protein sequence ID" value="KAG0646481.1"/>
    <property type="molecule type" value="Genomic_DNA"/>
</dbReference>
<organism evidence="2 3">
    <name type="scientific">Hyphodiscus hymeniophilus</name>
    <dbReference type="NCBI Taxonomy" id="353542"/>
    <lineage>
        <taxon>Eukaryota</taxon>
        <taxon>Fungi</taxon>
        <taxon>Dikarya</taxon>
        <taxon>Ascomycota</taxon>
        <taxon>Pezizomycotina</taxon>
        <taxon>Leotiomycetes</taxon>
        <taxon>Helotiales</taxon>
        <taxon>Hyphodiscaceae</taxon>
        <taxon>Hyphodiscus</taxon>
    </lineage>
</organism>
<sequence length="412" mass="44692">MATTMAAARQPFAPLNGSRLQNLTNLKNRQNAISTLSPPNKRKASTLSFDNNDAENLDPSLFLSPKKLKSPDGSSVDTVQKPTNFFLTKAPPSPHDFSTPKSINSTPRRPVLPARSPAPRLNTSSVSKTPLTAPAGRSPTRKRIGLLNRRKTASPFTRVDPPKFSTSSGGLGFSIDAALSGTIPSYAKRQASPRDALPVSLHEPSTKDSWFFEIHEDTEEELATNLMEHSTCTLDISSDEESARRLKDERGKENVPPLDDISQTRTSALVGDVETSEASMVQLKESVRARRRRDVDACDVDRCPLGEMNAEEFYAEGCDGSSVFLIPAESDPVVEGAEPTDVEAIEEEVVGAIPTTFDFIAEAKGKGKEIDVDALMTKDDFVVASKASLLEPIEKAEEGFEVWESGSAKGDE</sequence>
<protein>
    <recommendedName>
        <fullName evidence="4">Thymidylate kinase protein</fullName>
    </recommendedName>
</protein>
<dbReference type="OrthoDB" id="425602at2759"/>
<feature type="compositionally biased region" description="Polar residues" evidence="1">
    <location>
        <begin position="121"/>
        <end position="130"/>
    </location>
</feature>
<evidence type="ECO:0000313" key="3">
    <source>
        <dbReference type="Proteomes" id="UP000785200"/>
    </source>
</evidence>
<dbReference type="Proteomes" id="UP000785200">
    <property type="component" value="Unassembled WGS sequence"/>
</dbReference>
<gene>
    <name evidence="2" type="ORF">D0Z07_7499</name>
</gene>
<evidence type="ECO:0000313" key="2">
    <source>
        <dbReference type="EMBL" id="KAG0646481.1"/>
    </source>
</evidence>
<keyword evidence="3" id="KW-1185">Reference proteome</keyword>
<proteinExistence type="predicted"/>
<feature type="compositionally biased region" description="Basic and acidic residues" evidence="1">
    <location>
        <begin position="241"/>
        <end position="253"/>
    </location>
</feature>
<feature type="compositionally biased region" description="Polar residues" evidence="1">
    <location>
        <begin position="72"/>
        <end position="86"/>
    </location>
</feature>
<name>A0A9P6VEN1_9HELO</name>
<feature type="region of interest" description="Disordered" evidence="1">
    <location>
        <begin position="30"/>
        <end position="139"/>
    </location>
</feature>
<evidence type="ECO:0000256" key="1">
    <source>
        <dbReference type="SAM" id="MobiDB-lite"/>
    </source>
</evidence>